<dbReference type="Gene3D" id="3.60.10.10">
    <property type="entry name" value="Endonuclease/exonuclease/phosphatase"/>
    <property type="match status" value="1"/>
</dbReference>
<evidence type="ECO:0000313" key="4">
    <source>
        <dbReference type="Proteomes" id="UP000601435"/>
    </source>
</evidence>
<feature type="domain" description="Endonuclease/exonuclease/phosphatase" evidence="2">
    <location>
        <begin position="22"/>
        <end position="165"/>
    </location>
</feature>
<comment type="caution">
    <text evidence="3">The sequence shown here is derived from an EMBL/GenBank/DDBJ whole genome shotgun (WGS) entry which is preliminary data.</text>
</comment>
<sequence>LHSARYNEVLVWLDAQASAGQPVDLLFMQETHWKQDEYVATPVEGKALQYRVIHSAGDDKAGLMCMIRTGIVPDSHIRHQALLPGRLLHIRLMLPTPVDIMNTYQFAWNINKAANVGYDTKHKVDTLMKQRRRVWKHLEQWLRGTPNRHGCLIVGDMNTPITSEQPISGTGIVDPQKAQQQDQENFQELLRSHNCSVLNSWSASGWKARTFIPPGPDDRKQGTQIDFFIARGVMDTALSRKAAPFDAPFVPTTGCRHRPLQAMFTLPRIRYHQGPPKHSSHQVRAYLKNPQRAMAMLEQIAVDLDQAQVMGDVDQILLRGWEVAKQSASRQQALAALQDHQVNTRDRVLYMWRLRADLRQLGNAPIEADEGRDLKSIWDSWSKAAKLQRTTRQLRKDCRQRKTLKILDAVHSDNVFTAAKRFAPNSPAEFDQIRSYFKELFQGPEGKPCKLPEQVQFTEAEVTPLLCKQFSEVLVAGKSLTSPSQLRPINLLPLQAKVPQYAYLQGRSLGQAQTCNPHAKKDGHRLTQVPDSLISLIMMIHREARIKIQHCGQEMAVTYRAIRHIMESLGRQGLQLSLDKTVIVLGLKGMQGQFMKFQIGGEAAYVKIVKQHLYLGAQISFHKYEQATAKYRMGLAKGAYTRLAPVLKCRTVPLKLRLHLWQGTILPTLLHGLDCMGLLTTEAAQMMTIFYQQARAIAKSFSMYTHETNMQFARRLKLASPIQRLLKAIDSRATTDLALSPNLRAGDVQLQWLHFVRDQLCEDQATIVKQSEVDQTNGEHRQKYHKGGPKGVKREGELMDMDPAKLRAAVNMLTTIVIRHENQHAIARQDTSYVLFVRTDVPDSLAKSTYALAQQWQDTKAKTPEKLRHPMRVILFQHVIKVTMEKFEMMVASPSSRSTAASMDWMSTDEQKVNGLKWDPETRKHVKDDQIQPLGVQEIREALQEILAACVEPLVVARFHATRKLAQEYTSQNLTMMLEIGLRTEQANLVWRRLNQLEKSGVWVAAGVFLRREGMQRSALVQQHDGAEFIMFLLNKLPFTADRATATWQARKQDGETYREQDALHAFSMKYRFELIPDLCIKEYATCIREVAMTEGFTISSSSTVRKIQTSELVEVLAGPEEEGGLRLRAYVVKRDWDLGGKERYTLRMDGWIVLHCHTAQDEESKVRRVRCRALKDAAEGWVAATVAELGLAGIKFRDNIPLWFTDVEGPATETELHNVRFFGGKGFCRGHDVRLSF</sequence>
<dbReference type="SUPFAM" id="SSF56219">
    <property type="entry name" value="DNase I-like"/>
    <property type="match status" value="1"/>
</dbReference>
<feature type="non-terminal residue" evidence="3">
    <location>
        <position position="1"/>
    </location>
</feature>
<dbReference type="EMBL" id="CAJNJA010060953">
    <property type="protein sequence ID" value="CAE7872269.1"/>
    <property type="molecule type" value="Genomic_DNA"/>
</dbReference>
<feature type="region of interest" description="Disordered" evidence="1">
    <location>
        <begin position="774"/>
        <end position="794"/>
    </location>
</feature>
<organism evidence="3 4">
    <name type="scientific">Symbiodinium necroappetens</name>
    <dbReference type="NCBI Taxonomy" id="1628268"/>
    <lineage>
        <taxon>Eukaryota</taxon>
        <taxon>Sar</taxon>
        <taxon>Alveolata</taxon>
        <taxon>Dinophyceae</taxon>
        <taxon>Suessiales</taxon>
        <taxon>Symbiodiniaceae</taxon>
        <taxon>Symbiodinium</taxon>
    </lineage>
</organism>
<evidence type="ECO:0000256" key="1">
    <source>
        <dbReference type="SAM" id="MobiDB-lite"/>
    </source>
</evidence>
<keyword evidence="4" id="KW-1185">Reference proteome</keyword>
<proteinExistence type="predicted"/>
<accession>A0A813AMK9</accession>
<protein>
    <recommendedName>
        <fullName evidence="2">Endonuclease/exonuclease/phosphatase domain-containing protein</fullName>
    </recommendedName>
</protein>
<gene>
    <name evidence="3" type="ORF">SNEC2469_LOCUS28241</name>
</gene>
<dbReference type="InterPro" id="IPR005135">
    <property type="entry name" value="Endo/exonuclease/phosphatase"/>
</dbReference>
<evidence type="ECO:0000313" key="3">
    <source>
        <dbReference type="EMBL" id="CAE7872269.1"/>
    </source>
</evidence>
<reference evidence="3" key="1">
    <citation type="submission" date="2021-02" db="EMBL/GenBank/DDBJ databases">
        <authorList>
            <person name="Dougan E. K."/>
            <person name="Rhodes N."/>
            <person name="Thang M."/>
            <person name="Chan C."/>
        </authorList>
    </citation>
    <scope>NUCLEOTIDE SEQUENCE</scope>
</reference>
<dbReference type="Proteomes" id="UP000601435">
    <property type="component" value="Unassembled WGS sequence"/>
</dbReference>
<dbReference type="OrthoDB" id="413222at2759"/>
<evidence type="ECO:0000259" key="2">
    <source>
        <dbReference type="Pfam" id="PF03372"/>
    </source>
</evidence>
<dbReference type="AlphaFoldDB" id="A0A813AMK9"/>
<dbReference type="Pfam" id="PF03372">
    <property type="entry name" value="Exo_endo_phos"/>
    <property type="match status" value="1"/>
</dbReference>
<dbReference type="InterPro" id="IPR036691">
    <property type="entry name" value="Endo/exonu/phosph_ase_sf"/>
</dbReference>
<name>A0A813AMK9_9DINO</name>